<sequence length="425" mass="47677">MSSVIFYRFYSNNPNLKSSSQYISFQGTGITSFELKREIILQNSLGDGSTFILRLYQDAADSNGGVGEEIREDNTVIPRSSKVIVKRLPAERISTTRHGVGSFRQIDSTRYINGRPRFNASGNKGGAGKQELSTNTDEKSKAVTAEDLYEKNMNEVKNNTNLSETEKMAKLMEIEQAQWESQQEVLSKVKNVFIPGAGSHNKRKQPGSGNPPPAGYICYGCGSKDHWLQDCPTTAANNSNLDKAEKEQMLQGMQQFNKIEGGNLQKTGIKKIKKMVGIPQQFLQTVTIDPSKMSIEELATTKLLIDENGNFVKQVEDKKSWELFVRNQFLKNKSNETDMIYNKGYFPNLPRELECALTEGLLKNPVRTSCCDELVSSQAMEDKLIENDFVCPLCGEPDTFIDTLKKDEEVAKKIEEFLAKNKGKQ</sequence>
<dbReference type="EMBL" id="LXPE01000475">
    <property type="protein sequence ID" value="OBA24708.1"/>
    <property type="molecule type" value="Genomic_DNA"/>
</dbReference>
<evidence type="ECO:0000256" key="7">
    <source>
        <dbReference type="SAM" id="MobiDB-lite"/>
    </source>
</evidence>
<evidence type="ECO:0000313" key="10">
    <source>
        <dbReference type="EMBL" id="OBA24708.1"/>
    </source>
</evidence>
<keyword evidence="3 6" id="KW-0863">Zinc-finger</keyword>
<evidence type="ECO:0000259" key="9">
    <source>
        <dbReference type="PROSITE" id="PS51282"/>
    </source>
</evidence>
<evidence type="ECO:0000256" key="4">
    <source>
        <dbReference type="ARBA" id="ARBA00022833"/>
    </source>
</evidence>
<dbReference type="Gene3D" id="4.10.60.10">
    <property type="entry name" value="Zinc finger, CCHC-type"/>
    <property type="match status" value="1"/>
</dbReference>
<dbReference type="PANTHER" id="PTHR15439:SF26">
    <property type="entry name" value="VAD-4"/>
    <property type="match status" value="1"/>
</dbReference>
<dbReference type="GO" id="GO:0003676">
    <property type="term" value="F:nucleic acid binding"/>
    <property type="evidence" value="ECO:0007669"/>
    <property type="project" value="InterPro"/>
</dbReference>
<dbReference type="SMART" id="SM01180">
    <property type="entry name" value="DWNN"/>
    <property type="match status" value="1"/>
</dbReference>
<dbReference type="InterPro" id="IPR014891">
    <property type="entry name" value="DWNN_domain"/>
</dbReference>
<protein>
    <submittedName>
        <fullName evidence="10">DWNN-domain-containing protein</fullName>
    </submittedName>
</protein>
<evidence type="ECO:0000256" key="5">
    <source>
        <dbReference type="ARBA" id="ARBA00023242"/>
    </source>
</evidence>
<accession>A0A1B7T7M2</accession>
<keyword evidence="5" id="KW-0539">Nucleus</keyword>
<feature type="domain" description="DWNN" evidence="9">
    <location>
        <begin position="5"/>
        <end position="89"/>
    </location>
</feature>
<dbReference type="AlphaFoldDB" id="A0A1B7T7M2"/>
<dbReference type="Gene3D" id="3.10.20.90">
    <property type="entry name" value="Phosphatidylinositol 3-kinase Catalytic Subunit, Chain A, domain 1"/>
    <property type="match status" value="1"/>
</dbReference>
<evidence type="ECO:0000313" key="11">
    <source>
        <dbReference type="Proteomes" id="UP000092321"/>
    </source>
</evidence>
<comment type="caution">
    <text evidence="10">The sequence shown here is derived from an EMBL/GenBank/DDBJ whole genome shotgun (WGS) entry which is preliminary data.</text>
</comment>
<dbReference type="Proteomes" id="UP000092321">
    <property type="component" value="Unassembled WGS sequence"/>
</dbReference>
<feature type="domain" description="CCHC-type" evidence="8">
    <location>
        <begin position="218"/>
        <end position="232"/>
    </location>
</feature>
<gene>
    <name evidence="10" type="ORF">HANVADRAFT_54333</name>
</gene>
<dbReference type="InterPro" id="IPR001878">
    <property type="entry name" value="Znf_CCHC"/>
</dbReference>
<dbReference type="PANTHER" id="PTHR15439">
    <property type="entry name" value="RETINOBLASTOMA-BINDING PROTEIN 6"/>
    <property type="match status" value="1"/>
</dbReference>
<dbReference type="GO" id="GO:0006511">
    <property type="term" value="P:ubiquitin-dependent protein catabolic process"/>
    <property type="evidence" value="ECO:0007669"/>
    <property type="project" value="TreeGrafter"/>
</dbReference>
<dbReference type="SUPFAM" id="SSF57850">
    <property type="entry name" value="RING/U-box"/>
    <property type="match status" value="1"/>
</dbReference>
<organism evidence="10 11">
    <name type="scientific">Hanseniaspora valbyensis NRRL Y-1626</name>
    <dbReference type="NCBI Taxonomy" id="766949"/>
    <lineage>
        <taxon>Eukaryota</taxon>
        <taxon>Fungi</taxon>
        <taxon>Dikarya</taxon>
        <taxon>Ascomycota</taxon>
        <taxon>Saccharomycotina</taxon>
        <taxon>Saccharomycetes</taxon>
        <taxon>Saccharomycodales</taxon>
        <taxon>Saccharomycodaceae</taxon>
        <taxon>Hanseniaspora</taxon>
    </lineage>
</organism>
<dbReference type="PROSITE" id="PS50158">
    <property type="entry name" value="ZF_CCHC"/>
    <property type="match status" value="1"/>
</dbReference>
<dbReference type="GO" id="GO:0006397">
    <property type="term" value="P:mRNA processing"/>
    <property type="evidence" value="ECO:0007669"/>
    <property type="project" value="InterPro"/>
</dbReference>
<name>A0A1B7T7M2_9ASCO</name>
<proteinExistence type="predicted"/>
<dbReference type="GO" id="GO:0016567">
    <property type="term" value="P:protein ubiquitination"/>
    <property type="evidence" value="ECO:0007669"/>
    <property type="project" value="InterPro"/>
</dbReference>
<reference evidence="11" key="1">
    <citation type="journal article" date="2016" name="Proc. Natl. Acad. Sci. U.S.A.">
        <title>Comparative genomics of biotechnologically important yeasts.</title>
        <authorList>
            <person name="Riley R."/>
            <person name="Haridas S."/>
            <person name="Wolfe K.H."/>
            <person name="Lopes M.R."/>
            <person name="Hittinger C.T."/>
            <person name="Goeker M."/>
            <person name="Salamov A.A."/>
            <person name="Wisecaver J.H."/>
            <person name="Long T.M."/>
            <person name="Calvey C.H."/>
            <person name="Aerts A.L."/>
            <person name="Barry K.W."/>
            <person name="Choi C."/>
            <person name="Clum A."/>
            <person name="Coughlan A.Y."/>
            <person name="Deshpande S."/>
            <person name="Douglass A.P."/>
            <person name="Hanson S.J."/>
            <person name="Klenk H.-P."/>
            <person name="LaButti K.M."/>
            <person name="Lapidus A."/>
            <person name="Lindquist E.A."/>
            <person name="Lipzen A.M."/>
            <person name="Meier-Kolthoff J.P."/>
            <person name="Ohm R.A."/>
            <person name="Otillar R.P."/>
            <person name="Pangilinan J.L."/>
            <person name="Peng Y."/>
            <person name="Rokas A."/>
            <person name="Rosa C.A."/>
            <person name="Scheuner C."/>
            <person name="Sibirny A.A."/>
            <person name="Slot J.C."/>
            <person name="Stielow J.B."/>
            <person name="Sun H."/>
            <person name="Kurtzman C.P."/>
            <person name="Blackwell M."/>
            <person name="Grigoriev I.V."/>
            <person name="Jeffries T.W."/>
        </authorList>
    </citation>
    <scope>NUCLEOTIDE SEQUENCE [LARGE SCALE GENOMIC DNA]</scope>
    <source>
        <strain evidence="11">NRRL Y-1626</strain>
    </source>
</reference>
<dbReference type="InterPro" id="IPR033489">
    <property type="entry name" value="RBBP6"/>
</dbReference>
<dbReference type="InterPro" id="IPR013083">
    <property type="entry name" value="Znf_RING/FYVE/PHD"/>
</dbReference>
<dbReference type="OrthoDB" id="106784at2759"/>
<evidence type="ECO:0000256" key="3">
    <source>
        <dbReference type="ARBA" id="ARBA00022771"/>
    </source>
</evidence>
<evidence type="ECO:0000256" key="6">
    <source>
        <dbReference type="PROSITE-ProRule" id="PRU00047"/>
    </source>
</evidence>
<dbReference type="Pfam" id="PF08783">
    <property type="entry name" value="DWNN"/>
    <property type="match status" value="1"/>
</dbReference>
<evidence type="ECO:0000256" key="2">
    <source>
        <dbReference type="ARBA" id="ARBA00022723"/>
    </source>
</evidence>
<dbReference type="SUPFAM" id="SSF57756">
    <property type="entry name" value="Retrovirus zinc finger-like domains"/>
    <property type="match status" value="1"/>
</dbReference>
<dbReference type="GO" id="GO:0008270">
    <property type="term" value="F:zinc ion binding"/>
    <property type="evidence" value="ECO:0007669"/>
    <property type="project" value="UniProtKB-KW"/>
</dbReference>
<dbReference type="InterPro" id="IPR036875">
    <property type="entry name" value="Znf_CCHC_sf"/>
</dbReference>
<evidence type="ECO:0000256" key="1">
    <source>
        <dbReference type="ARBA" id="ARBA00004123"/>
    </source>
</evidence>
<evidence type="ECO:0000259" key="8">
    <source>
        <dbReference type="PROSITE" id="PS50158"/>
    </source>
</evidence>
<feature type="region of interest" description="Disordered" evidence="7">
    <location>
        <begin position="113"/>
        <end position="140"/>
    </location>
</feature>
<dbReference type="GO" id="GO:0061630">
    <property type="term" value="F:ubiquitin protein ligase activity"/>
    <property type="evidence" value="ECO:0007669"/>
    <property type="project" value="InterPro"/>
</dbReference>
<dbReference type="GO" id="GO:0005634">
    <property type="term" value="C:nucleus"/>
    <property type="evidence" value="ECO:0007669"/>
    <property type="project" value="UniProtKB-SubCell"/>
</dbReference>
<keyword evidence="11" id="KW-1185">Reference proteome</keyword>
<comment type="subcellular location">
    <subcellularLocation>
        <location evidence="1">Nucleus</location>
    </subcellularLocation>
</comment>
<keyword evidence="2" id="KW-0479">Metal-binding</keyword>
<dbReference type="Gene3D" id="3.30.40.10">
    <property type="entry name" value="Zinc/RING finger domain, C3HC4 (zinc finger)"/>
    <property type="match status" value="1"/>
</dbReference>
<keyword evidence="4" id="KW-0862">Zinc</keyword>
<dbReference type="PROSITE" id="PS51282">
    <property type="entry name" value="DWNN"/>
    <property type="match status" value="1"/>
</dbReference>